<evidence type="ECO:0000313" key="3">
    <source>
        <dbReference type="Proteomes" id="UP000518887"/>
    </source>
</evidence>
<organism evidence="2 3">
    <name type="scientific">Treponema ruminis</name>
    <dbReference type="NCBI Taxonomy" id="744515"/>
    <lineage>
        <taxon>Bacteria</taxon>
        <taxon>Pseudomonadati</taxon>
        <taxon>Spirochaetota</taxon>
        <taxon>Spirochaetia</taxon>
        <taxon>Spirochaetales</taxon>
        <taxon>Treponemataceae</taxon>
        <taxon>Treponema</taxon>
    </lineage>
</organism>
<sequence>MNLRDVFIRNLKYYRKQKRLRQIDLAIELDKNPNYINSIENSKYFPSPETIEQIAHILQIDPMQLFNKEEPPIKDSSRTDTKTIKAQLENAILKSIGRAFEELS</sequence>
<dbReference type="SMART" id="SM00530">
    <property type="entry name" value="HTH_XRE"/>
    <property type="match status" value="1"/>
</dbReference>
<dbReference type="InterPro" id="IPR001387">
    <property type="entry name" value="Cro/C1-type_HTH"/>
</dbReference>
<keyword evidence="3" id="KW-1185">Reference proteome</keyword>
<protein>
    <submittedName>
        <fullName evidence="2">Transcriptional regulator with XRE-family HTH domain</fullName>
    </submittedName>
</protein>
<accession>A0A7W8G8C4</accession>
<dbReference type="Pfam" id="PF12844">
    <property type="entry name" value="HTH_19"/>
    <property type="match status" value="1"/>
</dbReference>
<dbReference type="AlphaFoldDB" id="A0A7W8G8C4"/>
<reference evidence="2 3" key="1">
    <citation type="submission" date="2020-08" db="EMBL/GenBank/DDBJ databases">
        <title>Genomic Encyclopedia of Type Strains, Phase IV (KMG-IV): sequencing the most valuable type-strain genomes for metagenomic binning, comparative biology and taxonomic classification.</title>
        <authorList>
            <person name="Goeker M."/>
        </authorList>
    </citation>
    <scope>NUCLEOTIDE SEQUENCE [LARGE SCALE GENOMIC DNA]</scope>
    <source>
        <strain evidence="2 3">DSM 103462</strain>
    </source>
</reference>
<dbReference type="GO" id="GO:0003677">
    <property type="term" value="F:DNA binding"/>
    <property type="evidence" value="ECO:0007669"/>
    <property type="project" value="InterPro"/>
</dbReference>
<name>A0A7W8G8C4_9SPIR</name>
<dbReference type="CDD" id="cd00093">
    <property type="entry name" value="HTH_XRE"/>
    <property type="match status" value="1"/>
</dbReference>
<dbReference type="RefSeq" id="WP_184658274.1">
    <property type="nucleotide sequence ID" value="NZ_CP031518.1"/>
</dbReference>
<evidence type="ECO:0000313" key="2">
    <source>
        <dbReference type="EMBL" id="MBB5225720.1"/>
    </source>
</evidence>
<dbReference type="PROSITE" id="PS50943">
    <property type="entry name" value="HTH_CROC1"/>
    <property type="match status" value="1"/>
</dbReference>
<dbReference type="InterPro" id="IPR010982">
    <property type="entry name" value="Lambda_DNA-bd_dom_sf"/>
</dbReference>
<comment type="caution">
    <text evidence="2">The sequence shown here is derived from an EMBL/GenBank/DDBJ whole genome shotgun (WGS) entry which is preliminary data.</text>
</comment>
<feature type="domain" description="HTH cro/C1-type" evidence="1">
    <location>
        <begin position="11"/>
        <end position="65"/>
    </location>
</feature>
<dbReference type="EMBL" id="JACHFQ010000003">
    <property type="protein sequence ID" value="MBB5225720.1"/>
    <property type="molecule type" value="Genomic_DNA"/>
</dbReference>
<evidence type="ECO:0000259" key="1">
    <source>
        <dbReference type="PROSITE" id="PS50943"/>
    </source>
</evidence>
<proteinExistence type="predicted"/>
<dbReference type="Gene3D" id="1.10.260.40">
    <property type="entry name" value="lambda repressor-like DNA-binding domains"/>
    <property type="match status" value="1"/>
</dbReference>
<dbReference type="Proteomes" id="UP000518887">
    <property type="component" value="Unassembled WGS sequence"/>
</dbReference>
<dbReference type="SUPFAM" id="SSF47413">
    <property type="entry name" value="lambda repressor-like DNA-binding domains"/>
    <property type="match status" value="1"/>
</dbReference>
<gene>
    <name evidence="2" type="ORF">HNP76_001077</name>
</gene>